<organism evidence="2 3">
    <name type="scientific">Actinokineospora auranticolor</name>
    <dbReference type="NCBI Taxonomy" id="155976"/>
    <lineage>
        <taxon>Bacteria</taxon>
        <taxon>Bacillati</taxon>
        <taxon>Actinomycetota</taxon>
        <taxon>Actinomycetes</taxon>
        <taxon>Pseudonocardiales</taxon>
        <taxon>Pseudonocardiaceae</taxon>
        <taxon>Actinokineospora</taxon>
    </lineage>
</organism>
<evidence type="ECO:0000313" key="3">
    <source>
        <dbReference type="Proteomes" id="UP000239203"/>
    </source>
</evidence>
<evidence type="ECO:0000313" key="2">
    <source>
        <dbReference type="EMBL" id="PPK69095.1"/>
    </source>
</evidence>
<dbReference type="InterPro" id="IPR051321">
    <property type="entry name" value="PHA/PHB_synthase"/>
</dbReference>
<accession>A0A2S6GV24</accession>
<gene>
    <name evidence="2" type="ORF">CLV40_104346</name>
</gene>
<dbReference type="InterPro" id="IPR000073">
    <property type="entry name" value="AB_hydrolase_1"/>
</dbReference>
<dbReference type="PANTHER" id="PTHR36837:SF2">
    <property type="entry name" value="POLY(3-HYDROXYALKANOATE) POLYMERASE SUBUNIT PHAC"/>
    <property type="match status" value="1"/>
</dbReference>
<evidence type="ECO:0000259" key="1">
    <source>
        <dbReference type="Pfam" id="PF00561"/>
    </source>
</evidence>
<protein>
    <submittedName>
        <fullName evidence="2">Polyhydroxyalkanoate synthase</fullName>
    </submittedName>
</protein>
<dbReference type="GO" id="GO:0003824">
    <property type="term" value="F:catalytic activity"/>
    <property type="evidence" value="ECO:0007669"/>
    <property type="project" value="UniProtKB-ARBA"/>
</dbReference>
<name>A0A2S6GV24_9PSEU</name>
<dbReference type="PANTHER" id="PTHR36837">
    <property type="entry name" value="POLY(3-HYDROXYALKANOATE) POLYMERASE SUBUNIT PHAC"/>
    <property type="match status" value="1"/>
</dbReference>
<dbReference type="Pfam" id="PF00561">
    <property type="entry name" value="Abhydrolase_1"/>
    <property type="match status" value="1"/>
</dbReference>
<sequence>MAGWAGVRGAVANVAERVLVGGLADHRPMPRTVIAEGRTRAVYRYHSDLAGAAPVLLVPPLAVGGACFDLRRGCSLVEHLVNGGRSVYSVEYGEVGFDERRLGLEHWIDNVIPAAVDAVHRDADRRPVHLVGWCLGGILAALTIARDRGLPVASLTVIASPFDFRAIPLIAPLRPLDTLTGNRLFPAFYRTLGAIPAPVVKRVFQVSALDKHLTKPFAIARNLGDRDYLAQVEAVDRFAAGMLAYPGRAVGQIYHKFYRANALAEGVVTVAGRRIELARVDRPVLVVAGRDDTIAPPKAVRKLVDHVADARFAVAGGGHLGVLTGRGARHETWQMIDAFHRAQA</sequence>
<dbReference type="AlphaFoldDB" id="A0A2S6GV24"/>
<dbReference type="EMBL" id="PTIX01000004">
    <property type="protein sequence ID" value="PPK69095.1"/>
    <property type="molecule type" value="Genomic_DNA"/>
</dbReference>
<dbReference type="Gene3D" id="3.40.50.1820">
    <property type="entry name" value="alpha/beta hydrolase"/>
    <property type="match status" value="1"/>
</dbReference>
<dbReference type="Proteomes" id="UP000239203">
    <property type="component" value="Unassembled WGS sequence"/>
</dbReference>
<comment type="caution">
    <text evidence="2">The sequence shown here is derived from an EMBL/GenBank/DDBJ whole genome shotgun (WGS) entry which is preliminary data.</text>
</comment>
<reference evidence="2 3" key="1">
    <citation type="submission" date="2018-02" db="EMBL/GenBank/DDBJ databases">
        <title>Genomic Encyclopedia of Archaeal and Bacterial Type Strains, Phase II (KMG-II): from individual species to whole genera.</title>
        <authorList>
            <person name="Goeker M."/>
        </authorList>
    </citation>
    <scope>NUCLEOTIDE SEQUENCE [LARGE SCALE GENOMIC DNA]</scope>
    <source>
        <strain evidence="2 3">YU 961-1</strain>
    </source>
</reference>
<feature type="domain" description="AB hydrolase-1" evidence="1">
    <location>
        <begin position="69"/>
        <end position="324"/>
    </location>
</feature>
<proteinExistence type="predicted"/>
<dbReference type="SUPFAM" id="SSF53474">
    <property type="entry name" value="alpha/beta-Hydrolases"/>
    <property type="match status" value="1"/>
</dbReference>
<dbReference type="InterPro" id="IPR029058">
    <property type="entry name" value="AB_hydrolase_fold"/>
</dbReference>
<keyword evidence="3" id="KW-1185">Reference proteome</keyword>